<reference evidence="3 4" key="1">
    <citation type="submission" date="2021-01" db="EMBL/GenBank/DDBJ databases">
        <title>Draft genome sequence of Micromonospora sp. strain STR1_7.</title>
        <authorList>
            <person name="Karlyshev A."/>
            <person name="Jawad R."/>
        </authorList>
    </citation>
    <scope>NUCLEOTIDE SEQUENCE [LARGE SCALE GENOMIC DNA]</scope>
    <source>
        <strain evidence="3 4">STR1-7</strain>
    </source>
</reference>
<proteinExistence type="predicted"/>
<dbReference type="EMBL" id="JAEVHM010000228">
    <property type="protein sequence ID" value="MBM0235239.1"/>
    <property type="molecule type" value="Genomic_DNA"/>
</dbReference>
<feature type="region of interest" description="Disordered" evidence="1">
    <location>
        <begin position="153"/>
        <end position="178"/>
    </location>
</feature>
<keyword evidence="4" id="KW-1185">Reference proteome</keyword>
<accession>A0ABS1Y1H2</accession>
<feature type="transmembrane region" description="Helical" evidence="2">
    <location>
        <begin position="207"/>
        <end position="228"/>
    </location>
</feature>
<evidence type="ECO:0000256" key="1">
    <source>
        <dbReference type="SAM" id="MobiDB-lite"/>
    </source>
</evidence>
<keyword evidence="2" id="KW-1133">Transmembrane helix</keyword>
<evidence type="ECO:0000313" key="3">
    <source>
        <dbReference type="EMBL" id="MBM0235239.1"/>
    </source>
</evidence>
<dbReference type="Proteomes" id="UP000601027">
    <property type="component" value="Unassembled WGS sequence"/>
</dbReference>
<feature type="transmembrane region" description="Helical" evidence="2">
    <location>
        <begin position="100"/>
        <end position="118"/>
    </location>
</feature>
<feature type="transmembrane region" description="Helical" evidence="2">
    <location>
        <begin position="25"/>
        <end position="45"/>
    </location>
</feature>
<feature type="transmembrane region" description="Helical" evidence="2">
    <location>
        <begin position="182"/>
        <end position="201"/>
    </location>
</feature>
<protein>
    <submittedName>
        <fullName evidence="3">Uncharacterized protein</fullName>
    </submittedName>
</protein>
<name>A0ABS1Y1H2_9ACTN</name>
<feature type="transmembrane region" description="Helical" evidence="2">
    <location>
        <begin position="124"/>
        <end position="144"/>
    </location>
</feature>
<gene>
    <name evidence="3" type="ORF">JNW91_27660</name>
</gene>
<organism evidence="3 4">
    <name type="scientific">Micromonospora parastrephiae</name>
    <dbReference type="NCBI Taxonomy" id="2806101"/>
    <lineage>
        <taxon>Bacteria</taxon>
        <taxon>Bacillati</taxon>
        <taxon>Actinomycetota</taxon>
        <taxon>Actinomycetes</taxon>
        <taxon>Micromonosporales</taxon>
        <taxon>Micromonosporaceae</taxon>
        <taxon>Micromonospora</taxon>
    </lineage>
</organism>
<evidence type="ECO:0000256" key="2">
    <source>
        <dbReference type="SAM" id="Phobius"/>
    </source>
</evidence>
<comment type="caution">
    <text evidence="3">The sequence shown here is derived from an EMBL/GenBank/DDBJ whole genome shotgun (WGS) entry which is preliminary data.</text>
</comment>
<feature type="non-terminal residue" evidence="3">
    <location>
        <position position="269"/>
    </location>
</feature>
<evidence type="ECO:0000313" key="4">
    <source>
        <dbReference type="Proteomes" id="UP000601027"/>
    </source>
</evidence>
<keyword evidence="2" id="KW-0812">Transmembrane</keyword>
<feature type="transmembrane region" description="Helical" evidence="2">
    <location>
        <begin position="65"/>
        <end position="88"/>
    </location>
</feature>
<keyword evidence="2" id="KW-0472">Membrane</keyword>
<sequence>MQVGSPSPAGQPLAHQPPPGRANPWAVVAAVLVGFWTVGVTVATQTGGWVTDQVLLGFGRDRVGWLWPVLALATVVLVGTPALLLTVLPRSAPVRATGRVWLAAALALGVLTLPRLVPQVHHEAYLVTLAAVAALAALTVRWSARRSGVPGSTAAPYASAAPPAAAVDGPEPAGPRSRRPGAVPLLAVAAGLALLLPWAWLGALGGLLETVLALAAATAIGTLAADAARRGLLGLLPRLVLQPVVERHRVQGGLPGHTAEHRPANGDVP</sequence>